<proteinExistence type="predicted"/>
<dbReference type="InterPro" id="IPR011047">
    <property type="entry name" value="Quinoprotein_ADH-like_sf"/>
</dbReference>
<feature type="region of interest" description="Disordered" evidence="1">
    <location>
        <begin position="269"/>
        <end position="299"/>
    </location>
</feature>
<dbReference type="InterPro" id="IPR045289">
    <property type="entry name" value="At4g14310-like"/>
</dbReference>
<dbReference type="OMA" id="AMMTQRM"/>
<evidence type="ECO:0000256" key="1">
    <source>
        <dbReference type="SAM" id="MobiDB-lite"/>
    </source>
</evidence>
<dbReference type="PANTHER" id="PTHR35492:SF1">
    <property type="entry name" value="TRANSDUCIN_WD40 REPEAT-LIKE SUPERFAMILY PROTEIN"/>
    <property type="match status" value="1"/>
</dbReference>
<evidence type="ECO:0000313" key="3">
    <source>
        <dbReference type="EMBL" id="KAH7294272.1"/>
    </source>
</evidence>
<dbReference type="AlphaFoldDB" id="A0A8T2RCV2"/>
<dbReference type="SUPFAM" id="SSF50998">
    <property type="entry name" value="Quinoprotein alcohol dehydrogenase-like"/>
    <property type="match status" value="1"/>
</dbReference>
<sequence length="1217" mass="133664">MSPQRRKGRGGGPGKVQAPAPSHGPVSVSVESPSSLHLRTSRQRCKAPPGILPASCKSSITPSTGFPAKSKLKDRCRSIPAAATSPGHAVLPTSRVFNARVGRNLDQCAESDCVANATRSKKNAIAMKHEDIFICDSTGASPCARIRTRGNDLKRLSRNQSFNNKSSEDHAIRNKSSKNSLHKDGILRESKWLNSSSLSSKAKKSSNADVKASSESRSVKEWLAAILQRRLSLERNTRIADEHYIPALSDRRHSIGSSIMNVPTNLQSVGEERSGSFGRKGNLSLSLHSRSSDSKHAPCEPVFDRSKSLEVQDCEHVGIHESEKDANSYATNDSSRVMVVGMWKNDGQDLENVNLNSPAAESTNNLAGLSSRVVGSSSEVLQPRVHHPSDAKSDFSISLDQRLAVLEGRVSQIASELQKTKEMLHVSSPSGTVCVISDLQGKISNIQEAMMTQRMSQKFSDHQNNEPSETRQQSASELQKTKEMLHVSSPSGAVCVISDLQGKSSSIQEAMMTQRMSQNFSDHQHYDASERRYQSYHEDGLSHQDLNSATFCTGSINRSFAMEPVHQVRLPSENSFQAMDGFEYDQQELEDRLFPHRKLLRNRAYLYEGVMETRAALHSKLVNSLPQSNTASNVRHQCLPERNRSTFSHINSTKEGSLSCLNPEIAGRLSEIPGALKYRASTTCSDFHHLGPPVDVNPPTAIKRILSSETAQNLGDHAHPSNLGKSHGGASGQYGPCPANFRLVEATQEATDISLLQCDENLEFECADTNFYHPTNSQSNENVGELKASTLHSIGHRIATAGWFAYDGEAILLAHEDGDCSFYDAANMEEKALYRYPEELPTVSWGDCWLIRAAGSDGRASKYVVAAASNASDSGFCSWDFHSRVLTAYRKEDGITSHHDAPSPSNPLNVHSSIHTSGLLSSRAETVYGRNLSGINLCDETSQWWYRPCGPLMASAGSFLKYGALYDIRDGETIMVLRTNQSIAGLNHTSPLQWRSKGTITLAEEHAISIWDVNSLSAQCLSYFELTGKHVSALYVHNADAECSGGVRQRLNHSDMEAFDAVCCTNDDINILDFRVSNGIVMCLPSFEQGMQSVYARGDMVLIGGLKKSSNRCVLQQWSVRMGQLVCSYVFRPLSEDGNLSLSQVWASSSTVMAINEKGLHIFKGNRQITDEHCGLSEEVEEISELKSYLNPSFDYANSQILLISGDRPACFSYWAV</sequence>
<feature type="compositionally biased region" description="Low complexity" evidence="1">
    <location>
        <begin position="21"/>
        <end position="35"/>
    </location>
</feature>
<dbReference type="Proteomes" id="UP000825935">
    <property type="component" value="Chromosome 28"/>
</dbReference>
<feature type="region of interest" description="Disordered" evidence="1">
    <location>
        <begin position="159"/>
        <end position="180"/>
    </location>
</feature>
<feature type="region of interest" description="Disordered" evidence="1">
    <location>
        <begin position="454"/>
        <end position="479"/>
    </location>
</feature>
<dbReference type="InterPro" id="IPR057442">
    <property type="entry name" value="Beta-prop_At4g14310"/>
</dbReference>
<feature type="domain" description="At4g14310 8-bladed propeller" evidence="2">
    <location>
        <begin position="938"/>
        <end position="1211"/>
    </location>
</feature>
<feature type="compositionally biased region" description="Polar residues" evidence="1">
    <location>
        <begin position="465"/>
        <end position="478"/>
    </location>
</feature>
<feature type="region of interest" description="Disordered" evidence="1">
    <location>
        <begin position="1"/>
        <end position="50"/>
    </location>
</feature>
<gene>
    <name evidence="3" type="ORF">KP509_28G063300</name>
</gene>
<evidence type="ECO:0000313" key="4">
    <source>
        <dbReference type="Proteomes" id="UP000825935"/>
    </source>
</evidence>
<evidence type="ECO:0000259" key="2">
    <source>
        <dbReference type="Pfam" id="PF25465"/>
    </source>
</evidence>
<organism evidence="3 4">
    <name type="scientific">Ceratopteris richardii</name>
    <name type="common">Triangle waterfern</name>
    <dbReference type="NCBI Taxonomy" id="49495"/>
    <lineage>
        <taxon>Eukaryota</taxon>
        <taxon>Viridiplantae</taxon>
        <taxon>Streptophyta</taxon>
        <taxon>Embryophyta</taxon>
        <taxon>Tracheophyta</taxon>
        <taxon>Polypodiopsida</taxon>
        <taxon>Polypodiidae</taxon>
        <taxon>Polypodiales</taxon>
        <taxon>Pteridineae</taxon>
        <taxon>Pteridaceae</taxon>
        <taxon>Parkerioideae</taxon>
        <taxon>Ceratopteris</taxon>
    </lineage>
</organism>
<feature type="compositionally biased region" description="Basic and acidic residues" evidence="1">
    <location>
        <begin position="290"/>
        <end position="299"/>
    </location>
</feature>
<dbReference type="PANTHER" id="PTHR35492">
    <property type="entry name" value="TRANSDUCIN/WD40 REPEAT-LIKE SUPERFAMILY PROTEIN"/>
    <property type="match status" value="1"/>
</dbReference>
<dbReference type="OrthoDB" id="1907242at2759"/>
<comment type="caution">
    <text evidence="3">The sequence shown here is derived from an EMBL/GenBank/DDBJ whole genome shotgun (WGS) entry which is preliminary data.</text>
</comment>
<reference evidence="3" key="1">
    <citation type="submission" date="2021-08" db="EMBL/GenBank/DDBJ databases">
        <title>WGS assembly of Ceratopteris richardii.</title>
        <authorList>
            <person name="Marchant D.B."/>
            <person name="Chen G."/>
            <person name="Jenkins J."/>
            <person name="Shu S."/>
            <person name="Leebens-Mack J."/>
            <person name="Grimwood J."/>
            <person name="Schmutz J."/>
            <person name="Soltis P."/>
            <person name="Soltis D."/>
            <person name="Chen Z.-H."/>
        </authorList>
    </citation>
    <scope>NUCLEOTIDE SEQUENCE</scope>
    <source>
        <strain evidence="3">Whitten #5841</strain>
        <tissue evidence="3">Leaf</tissue>
    </source>
</reference>
<name>A0A8T2RCV2_CERRI</name>
<accession>A0A8T2RCV2</accession>
<keyword evidence="4" id="KW-1185">Reference proteome</keyword>
<dbReference type="Pfam" id="PF25465">
    <property type="entry name" value="Beta-prop_At4g14310"/>
    <property type="match status" value="1"/>
</dbReference>
<dbReference type="EMBL" id="CM035433">
    <property type="protein sequence ID" value="KAH7294272.1"/>
    <property type="molecule type" value="Genomic_DNA"/>
</dbReference>
<protein>
    <recommendedName>
        <fullName evidence="2">At4g14310 8-bladed propeller domain-containing protein</fullName>
    </recommendedName>
</protein>